<evidence type="ECO:0000256" key="6">
    <source>
        <dbReference type="ARBA" id="ARBA00022525"/>
    </source>
</evidence>
<reference evidence="14 15" key="1">
    <citation type="submission" date="2013-02" db="EMBL/GenBank/DDBJ databases">
        <title>Genome sequence of Candida maltosa Xu316, a potential industrial strain for xylitol and ethanol production.</title>
        <authorList>
            <person name="Yu J."/>
            <person name="Wang Q."/>
            <person name="Geng X."/>
            <person name="Bao W."/>
            <person name="He P."/>
            <person name="Cai J."/>
        </authorList>
    </citation>
    <scope>NUCLEOTIDE SEQUENCE [LARGE SCALE GENOMIC DNA]</scope>
    <source>
        <strain evidence="15">Xu316</strain>
    </source>
</reference>
<keyword evidence="5" id="KW-0134">Cell wall</keyword>
<dbReference type="EMBL" id="AOGT01000396">
    <property type="protein sequence ID" value="EMG50047.1"/>
    <property type="molecule type" value="Genomic_DNA"/>
</dbReference>
<dbReference type="Proteomes" id="UP000011777">
    <property type="component" value="Unassembled WGS sequence"/>
</dbReference>
<dbReference type="GO" id="GO:0009277">
    <property type="term" value="C:fungal-type cell wall"/>
    <property type="evidence" value="ECO:0007669"/>
    <property type="project" value="UniProtKB-ARBA"/>
</dbReference>
<feature type="domain" description="Hyphally-regulated cell wall protein N-terminal" evidence="13">
    <location>
        <begin position="2"/>
        <end position="78"/>
    </location>
</feature>
<evidence type="ECO:0000256" key="4">
    <source>
        <dbReference type="ARBA" id="ARBA00009873"/>
    </source>
</evidence>
<evidence type="ECO:0000256" key="10">
    <source>
        <dbReference type="ARBA" id="ARBA00023136"/>
    </source>
</evidence>
<dbReference type="STRING" id="1245528.M3HRC0"/>
<keyword evidence="9" id="KW-0843">Virulence</keyword>
<evidence type="ECO:0000313" key="15">
    <source>
        <dbReference type="Proteomes" id="UP000011777"/>
    </source>
</evidence>
<sequence length="204" mass="22105">MYIYDEETGILTLTSTSNYRYNFIIGTGYDPELFQIVTLTAVGLATANLGSVTYTGEVPERELPAACQIPCKEQPPFPIDDTFPMTTVYTTTWTRTDEEGQATTESGIVSRLGTSESTISTFTNNPIFTSTWESIDDGGETITRSGLISTSGEEIATISTFPLNPVYTSTWEEEDDEGGTVTRSGLISQSGVDVETISTFPAPP</sequence>
<protein>
    <recommendedName>
        <fullName evidence="13">Hyphally-regulated cell wall protein N-terminal domain-containing protein</fullName>
    </recommendedName>
</protein>
<dbReference type="GO" id="GO:0098552">
    <property type="term" value="C:side of membrane"/>
    <property type="evidence" value="ECO:0007669"/>
    <property type="project" value="UniProtKB-KW"/>
</dbReference>
<proteinExistence type="inferred from homology"/>
<dbReference type="GO" id="GO:0009986">
    <property type="term" value="C:cell surface"/>
    <property type="evidence" value="ECO:0007669"/>
    <property type="project" value="UniProtKB-ARBA"/>
</dbReference>
<keyword evidence="12" id="KW-0449">Lipoprotein</keyword>
<evidence type="ECO:0000256" key="1">
    <source>
        <dbReference type="ARBA" id="ARBA00003560"/>
    </source>
</evidence>
<evidence type="ECO:0000256" key="7">
    <source>
        <dbReference type="ARBA" id="ARBA00022622"/>
    </source>
</evidence>
<evidence type="ECO:0000256" key="12">
    <source>
        <dbReference type="ARBA" id="ARBA00023288"/>
    </source>
</evidence>
<dbReference type="HOGENOM" id="CLU_1346011_0_0_1"/>
<keyword evidence="11" id="KW-0325">Glycoprotein</keyword>
<keyword evidence="10" id="KW-0472">Membrane</keyword>
<evidence type="ECO:0000256" key="3">
    <source>
        <dbReference type="ARBA" id="ARBA00004589"/>
    </source>
</evidence>
<keyword evidence="6" id="KW-0964">Secreted</keyword>
<feature type="non-terminal residue" evidence="14">
    <location>
        <position position="204"/>
    </location>
</feature>
<evidence type="ECO:0000256" key="8">
    <source>
        <dbReference type="ARBA" id="ARBA00022729"/>
    </source>
</evidence>
<comment type="similarity">
    <text evidence="4">Belongs to the HYR1/IFF family.</text>
</comment>
<comment type="subcellular location">
    <subcellularLocation>
        <location evidence="3">Membrane</location>
        <topology evidence="3">Lipid-anchor</topology>
        <topology evidence="3">GPI-anchor</topology>
    </subcellularLocation>
    <subcellularLocation>
        <location evidence="2">Secreted</location>
        <location evidence="2">Cell wall</location>
    </subcellularLocation>
</comment>
<feature type="non-terminal residue" evidence="14">
    <location>
        <position position="1"/>
    </location>
</feature>
<name>M3HRC0_CANMX</name>
<keyword evidence="15" id="KW-1185">Reference proteome</keyword>
<evidence type="ECO:0000256" key="9">
    <source>
        <dbReference type="ARBA" id="ARBA00023026"/>
    </source>
</evidence>
<gene>
    <name evidence="14" type="ORF">G210_4943</name>
</gene>
<dbReference type="InterPro" id="IPR021031">
    <property type="entry name" value="Hyphal-reg_cell_wall_N"/>
</dbReference>
<dbReference type="eggNOG" id="ENOG502SWF1">
    <property type="taxonomic scope" value="Eukaryota"/>
</dbReference>
<comment type="caution">
    <text evidence="14">The sequence shown here is derived from an EMBL/GenBank/DDBJ whole genome shotgun (WGS) entry which is preliminary data.</text>
</comment>
<keyword evidence="8" id="KW-0732">Signal</keyword>
<evidence type="ECO:0000256" key="5">
    <source>
        <dbReference type="ARBA" id="ARBA00022512"/>
    </source>
</evidence>
<evidence type="ECO:0000256" key="11">
    <source>
        <dbReference type="ARBA" id="ARBA00023180"/>
    </source>
</evidence>
<dbReference type="Pfam" id="PF11765">
    <property type="entry name" value="Hyphal_reg_CWP"/>
    <property type="match status" value="1"/>
</dbReference>
<dbReference type="InterPro" id="IPR031573">
    <property type="entry name" value="Cell_wall_rpt"/>
</dbReference>
<evidence type="ECO:0000259" key="13">
    <source>
        <dbReference type="Pfam" id="PF11765"/>
    </source>
</evidence>
<dbReference type="AlphaFoldDB" id="M3HRC0"/>
<comment type="function">
    <text evidence="1">GPI-anchored cell wall protein involved in cell wall organization, hyphal growth, as well as in host-fungal interaction and virulence.</text>
</comment>
<organism evidence="14 15">
    <name type="scientific">Candida maltosa (strain Xu316)</name>
    <name type="common">Yeast</name>
    <dbReference type="NCBI Taxonomy" id="1245528"/>
    <lineage>
        <taxon>Eukaryota</taxon>
        <taxon>Fungi</taxon>
        <taxon>Dikarya</taxon>
        <taxon>Ascomycota</taxon>
        <taxon>Saccharomycotina</taxon>
        <taxon>Pichiomycetes</taxon>
        <taxon>Debaryomycetaceae</taxon>
        <taxon>Candida/Lodderomyces clade</taxon>
        <taxon>Candida</taxon>
    </lineage>
</organism>
<evidence type="ECO:0000313" key="14">
    <source>
        <dbReference type="EMBL" id="EMG50047.1"/>
    </source>
</evidence>
<evidence type="ECO:0000256" key="2">
    <source>
        <dbReference type="ARBA" id="ARBA00004191"/>
    </source>
</evidence>
<keyword evidence="7" id="KW-0336">GPI-anchor</keyword>
<dbReference type="OrthoDB" id="4026764at2759"/>
<accession>M3HRC0</accession>
<dbReference type="Pfam" id="PF15789">
    <property type="entry name" value="Hyr1"/>
    <property type="match status" value="2"/>
</dbReference>